<feature type="domain" description="LTD" evidence="6">
    <location>
        <begin position="222"/>
        <end position="338"/>
    </location>
</feature>
<evidence type="ECO:0000256" key="4">
    <source>
        <dbReference type="SAM" id="MobiDB-lite"/>
    </source>
</evidence>
<feature type="domain" description="TNase-like" evidence="5">
    <location>
        <begin position="65"/>
        <end position="213"/>
    </location>
</feature>
<dbReference type="OrthoDB" id="3327at2157"/>
<dbReference type="GO" id="GO:0004519">
    <property type="term" value="F:endonuclease activity"/>
    <property type="evidence" value="ECO:0007669"/>
    <property type="project" value="UniProtKB-KW"/>
</dbReference>
<dbReference type="GO" id="GO:0016787">
    <property type="term" value="F:hydrolase activity"/>
    <property type="evidence" value="ECO:0007669"/>
    <property type="project" value="UniProtKB-KW"/>
</dbReference>
<evidence type="ECO:0000313" key="8">
    <source>
        <dbReference type="Proteomes" id="UP000766550"/>
    </source>
</evidence>
<feature type="compositionally biased region" description="Polar residues" evidence="4">
    <location>
        <begin position="26"/>
        <end position="38"/>
    </location>
</feature>
<proteinExistence type="predicted"/>
<name>A0A8J8C5K4_9EURY</name>
<dbReference type="PANTHER" id="PTHR12302">
    <property type="entry name" value="EBNA2 BINDING PROTEIN P100"/>
    <property type="match status" value="1"/>
</dbReference>
<dbReference type="EMBL" id="JAHQXF010000002">
    <property type="protein sequence ID" value="MBV0925289.1"/>
    <property type="molecule type" value="Genomic_DNA"/>
</dbReference>
<keyword evidence="1" id="KW-0540">Nuclease</keyword>
<protein>
    <submittedName>
        <fullName evidence="7">Lamin tail domain-containing protein</fullName>
    </submittedName>
</protein>
<dbReference type="PROSITE" id="PS01123">
    <property type="entry name" value="TNASE_1"/>
    <property type="match status" value="1"/>
</dbReference>
<accession>A0A8J8C5K4</accession>
<dbReference type="GO" id="GO:0003676">
    <property type="term" value="F:nucleic acid binding"/>
    <property type="evidence" value="ECO:0007669"/>
    <property type="project" value="InterPro"/>
</dbReference>
<dbReference type="InterPro" id="IPR002071">
    <property type="entry name" value="Thermonucl_AS"/>
</dbReference>
<keyword evidence="8" id="KW-1185">Reference proteome</keyword>
<dbReference type="PROSITE" id="PS51841">
    <property type="entry name" value="LTD"/>
    <property type="match status" value="1"/>
</dbReference>
<dbReference type="SUPFAM" id="SSF74853">
    <property type="entry name" value="Lamin A/C globular tail domain"/>
    <property type="match status" value="1"/>
</dbReference>
<dbReference type="PROSITE" id="PS51257">
    <property type="entry name" value="PROKAR_LIPOPROTEIN"/>
    <property type="match status" value="1"/>
</dbReference>
<dbReference type="Proteomes" id="UP000766550">
    <property type="component" value="Unassembled WGS sequence"/>
</dbReference>
<feature type="region of interest" description="Disordered" evidence="4">
    <location>
        <begin position="24"/>
        <end position="64"/>
    </location>
</feature>
<dbReference type="Pfam" id="PF00932">
    <property type="entry name" value="LTD"/>
    <property type="match status" value="1"/>
</dbReference>
<dbReference type="InterPro" id="IPR001322">
    <property type="entry name" value="Lamin_tail_dom"/>
</dbReference>
<evidence type="ECO:0000259" key="5">
    <source>
        <dbReference type="PROSITE" id="PS50830"/>
    </source>
</evidence>
<dbReference type="PROSITE" id="PS50830">
    <property type="entry name" value="TNASE_3"/>
    <property type="match status" value="1"/>
</dbReference>
<dbReference type="PANTHER" id="PTHR12302:SF3">
    <property type="entry name" value="SERINE_THREONINE-PROTEIN KINASE 31"/>
    <property type="match status" value="1"/>
</dbReference>
<reference evidence="7 8" key="1">
    <citation type="submission" date="2021-06" db="EMBL/GenBank/DDBJ databases">
        <title>New haloarchaea isolates fom saline soil.</title>
        <authorList>
            <person name="Duran-Viseras A."/>
            <person name="Sanchez-Porro C.S."/>
            <person name="Ventosa A."/>
        </authorList>
    </citation>
    <scope>NUCLEOTIDE SEQUENCE [LARGE SCALE GENOMIC DNA]</scope>
    <source>
        <strain evidence="7 8">JCM 183640</strain>
    </source>
</reference>
<dbReference type="AlphaFoldDB" id="A0A8J8C5K4"/>
<evidence type="ECO:0000256" key="1">
    <source>
        <dbReference type="ARBA" id="ARBA00022722"/>
    </source>
</evidence>
<dbReference type="InterPro" id="IPR035437">
    <property type="entry name" value="SNase_OB-fold_sf"/>
</dbReference>
<dbReference type="Gene3D" id="2.40.50.90">
    <property type="match status" value="1"/>
</dbReference>
<evidence type="ECO:0000313" key="7">
    <source>
        <dbReference type="EMBL" id="MBV0925289.1"/>
    </source>
</evidence>
<evidence type="ECO:0000256" key="3">
    <source>
        <dbReference type="ARBA" id="ARBA00022801"/>
    </source>
</evidence>
<gene>
    <name evidence="7" type="ORF">KTS45_13875</name>
</gene>
<organism evidence="7 8">
    <name type="scientific">Haloarcula limicola</name>
    <dbReference type="NCBI Taxonomy" id="1429915"/>
    <lineage>
        <taxon>Archaea</taxon>
        <taxon>Methanobacteriati</taxon>
        <taxon>Methanobacteriota</taxon>
        <taxon>Stenosarchaea group</taxon>
        <taxon>Halobacteria</taxon>
        <taxon>Halobacteriales</taxon>
        <taxon>Haloarculaceae</taxon>
        <taxon>Haloarcula</taxon>
    </lineage>
</organism>
<dbReference type="Gene3D" id="2.60.40.1260">
    <property type="entry name" value="Lamin Tail domain"/>
    <property type="match status" value="1"/>
</dbReference>
<evidence type="ECO:0000259" key="6">
    <source>
        <dbReference type="PROSITE" id="PS51841"/>
    </source>
</evidence>
<keyword evidence="2" id="KW-0255">Endonuclease</keyword>
<dbReference type="RefSeq" id="WP_162318124.1">
    <property type="nucleotide sequence ID" value="NZ_JAHQXF010000002.1"/>
</dbReference>
<comment type="caution">
    <text evidence="7">The sequence shown here is derived from an EMBL/GenBank/DDBJ whole genome shotgun (WGS) entry which is preliminary data.</text>
</comment>
<dbReference type="InterPro" id="IPR016071">
    <property type="entry name" value="Staphylococal_nuclease_OB-fold"/>
</dbReference>
<dbReference type="SMART" id="SM00318">
    <property type="entry name" value="SNc"/>
    <property type="match status" value="1"/>
</dbReference>
<dbReference type="SUPFAM" id="SSF50199">
    <property type="entry name" value="Staphylococcal nuclease"/>
    <property type="match status" value="1"/>
</dbReference>
<dbReference type="Pfam" id="PF00565">
    <property type="entry name" value="SNase"/>
    <property type="match status" value="1"/>
</dbReference>
<evidence type="ECO:0000256" key="2">
    <source>
        <dbReference type="ARBA" id="ARBA00022759"/>
    </source>
</evidence>
<dbReference type="InterPro" id="IPR036415">
    <property type="entry name" value="Lamin_tail_dom_sf"/>
</dbReference>
<sequence>MRRLPLVALLALTVVLAGCGGFTVPAEQTPTERATAAQSPAERTVADTEGETAVGAPSAGPLPEDRTRVTVTAVVDGDTIRVRYGNGTEDTVRLVGVDTPEVNAENDPAEFEGIPPTAAGSECLRGAGIDASNFAKRHLLGETVEIAFDPATERRGYYDRLLAYVVVDDRLFNYRLVTTGHARVYDESPFTRKDRFLEAESAAREARLGLWQCVDPDSVDRSTPTATASESGLVVAGIHADAEGNDNENLNGEYVVFANRGDDPISLSGWTVTDGAGHRYTFGDYALAPGERVTLYTGSGSDTQRERYWGASGAVWNNGGDTITVRDAGGTVVLERSY</sequence>
<keyword evidence="3" id="KW-0378">Hydrolase</keyword>